<feature type="domain" description="Magnesium transporter MgtE intracellular" evidence="1">
    <location>
        <begin position="51"/>
        <end position="113"/>
    </location>
</feature>
<reference evidence="2" key="1">
    <citation type="submission" date="2018-05" db="EMBL/GenBank/DDBJ databases">
        <authorList>
            <person name="Lanie J.A."/>
            <person name="Ng W.-L."/>
            <person name="Kazmierczak K.M."/>
            <person name="Andrzejewski T.M."/>
            <person name="Davidsen T.M."/>
            <person name="Wayne K.J."/>
            <person name="Tettelin H."/>
            <person name="Glass J.I."/>
            <person name="Rusch D."/>
            <person name="Podicherti R."/>
            <person name="Tsui H.-C.T."/>
            <person name="Winkler M.E."/>
        </authorList>
    </citation>
    <scope>NUCLEOTIDE SEQUENCE</scope>
</reference>
<evidence type="ECO:0000259" key="1">
    <source>
        <dbReference type="Pfam" id="PF03448"/>
    </source>
</evidence>
<accession>A0A383BIK6</accession>
<dbReference type="InterPro" id="IPR038076">
    <property type="entry name" value="MgtE_N_sf"/>
</dbReference>
<organism evidence="2">
    <name type="scientific">marine metagenome</name>
    <dbReference type="NCBI Taxonomy" id="408172"/>
    <lineage>
        <taxon>unclassified sequences</taxon>
        <taxon>metagenomes</taxon>
        <taxon>ecological metagenomes</taxon>
    </lineage>
</organism>
<dbReference type="Pfam" id="PF03448">
    <property type="entry name" value="MgtE_N"/>
    <property type="match status" value="1"/>
</dbReference>
<dbReference type="InterPro" id="IPR006668">
    <property type="entry name" value="Mg_transptr_MgtE_intracell_dom"/>
</dbReference>
<feature type="non-terminal residue" evidence="2">
    <location>
        <position position="113"/>
    </location>
</feature>
<evidence type="ECO:0000313" key="2">
    <source>
        <dbReference type="EMBL" id="SVE19185.1"/>
    </source>
</evidence>
<dbReference type="SUPFAM" id="SSF158791">
    <property type="entry name" value="MgtE N-terminal domain-like"/>
    <property type="match status" value="1"/>
</dbReference>
<dbReference type="EMBL" id="UINC01200344">
    <property type="protein sequence ID" value="SVE19185.1"/>
    <property type="molecule type" value="Genomic_DNA"/>
</dbReference>
<name>A0A383BIK6_9ZZZZ</name>
<protein>
    <recommendedName>
        <fullName evidence="1">Magnesium transporter MgtE intracellular domain-containing protein</fullName>
    </recommendedName>
</protein>
<proteinExistence type="predicted"/>
<gene>
    <name evidence="2" type="ORF">METZ01_LOCUS472039</name>
</gene>
<dbReference type="Gene3D" id="1.25.60.10">
    <property type="entry name" value="MgtE N-terminal domain-like"/>
    <property type="match status" value="1"/>
</dbReference>
<dbReference type="AlphaFoldDB" id="A0A383BIK6"/>
<sequence length="113" mass="12876">MTKELQEKEADTVRTIETEESAVDPQLAERLADILSHETEDAVRRFVASVHQADLADLIGLLSPPHRHRLLRIIHVDLDPDLLFELEDSLRKEMVDFLSAREMADAISEMDSD</sequence>